<evidence type="ECO:0000313" key="13">
    <source>
        <dbReference type="EMBL" id="GLR18071.1"/>
    </source>
</evidence>
<dbReference type="SMART" id="SM01217">
    <property type="entry name" value="Fn3_like"/>
    <property type="match status" value="1"/>
</dbReference>
<evidence type="ECO:0000256" key="5">
    <source>
        <dbReference type="ARBA" id="ARBA00022729"/>
    </source>
</evidence>
<dbReference type="Pfam" id="PF14310">
    <property type="entry name" value="Fn3-like"/>
    <property type="match status" value="1"/>
</dbReference>
<reference evidence="13" key="1">
    <citation type="journal article" date="2014" name="Int. J. Syst. Evol. Microbiol.">
        <title>Complete genome sequence of Corynebacterium casei LMG S-19264T (=DSM 44701T), isolated from a smear-ripened cheese.</title>
        <authorList>
            <consortium name="US DOE Joint Genome Institute (JGI-PGF)"/>
            <person name="Walter F."/>
            <person name="Albersmeier A."/>
            <person name="Kalinowski J."/>
            <person name="Ruckert C."/>
        </authorList>
    </citation>
    <scope>NUCLEOTIDE SEQUENCE</scope>
    <source>
        <strain evidence="13">NBRC 108769</strain>
    </source>
</reference>
<dbReference type="GO" id="GO:0009251">
    <property type="term" value="P:glucan catabolic process"/>
    <property type="evidence" value="ECO:0007669"/>
    <property type="project" value="TreeGrafter"/>
</dbReference>
<dbReference type="GO" id="GO:0042597">
    <property type="term" value="C:periplasmic space"/>
    <property type="evidence" value="ECO:0007669"/>
    <property type="project" value="UniProtKB-SubCell"/>
</dbReference>
<dbReference type="InterPro" id="IPR026891">
    <property type="entry name" value="Fn3-like"/>
</dbReference>
<feature type="signal peptide" evidence="11">
    <location>
        <begin position="1"/>
        <end position="18"/>
    </location>
</feature>
<organism evidence="13 14">
    <name type="scientific">Portibacter lacus</name>
    <dbReference type="NCBI Taxonomy" id="1099794"/>
    <lineage>
        <taxon>Bacteria</taxon>
        <taxon>Pseudomonadati</taxon>
        <taxon>Bacteroidota</taxon>
        <taxon>Saprospiria</taxon>
        <taxon>Saprospirales</taxon>
        <taxon>Haliscomenobacteraceae</taxon>
        <taxon>Portibacter</taxon>
    </lineage>
</organism>
<dbReference type="InterPro" id="IPR001764">
    <property type="entry name" value="Glyco_hydro_3_N"/>
</dbReference>
<dbReference type="Pfam" id="PF01915">
    <property type="entry name" value="Glyco_hydro_3_C"/>
    <property type="match status" value="1"/>
</dbReference>
<dbReference type="FunFam" id="3.20.20.300:FF:000005">
    <property type="entry name" value="Periplasmic beta-glucosidase"/>
    <property type="match status" value="1"/>
</dbReference>
<gene>
    <name evidence="13" type="ORF">GCM10007940_26860</name>
</gene>
<dbReference type="InterPro" id="IPR017853">
    <property type="entry name" value="GH"/>
</dbReference>
<evidence type="ECO:0000256" key="3">
    <source>
        <dbReference type="ARBA" id="ARBA00005336"/>
    </source>
</evidence>
<dbReference type="Gene3D" id="3.20.20.300">
    <property type="entry name" value="Glycoside hydrolase, family 3, N-terminal domain"/>
    <property type="match status" value="1"/>
</dbReference>
<keyword evidence="7 10" id="KW-0378">Hydrolase</keyword>
<evidence type="ECO:0000256" key="7">
    <source>
        <dbReference type="ARBA" id="ARBA00022801"/>
    </source>
</evidence>
<dbReference type="PROSITE" id="PS00775">
    <property type="entry name" value="GLYCOSYL_HYDROL_F3"/>
    <property type="match status" value="1"/>
</dbReference>
<proteinExistence type="inferred from homology"/>
<protein>
    <recommendedName>
        <fullName evidence="9">Periplasmic beta-glucosidase</fullName>
        <ecNumber evidence="4">3.2.1.21</ecNumber>
    </recommendedName>
</protein>
<keyword evidence="14" id="KW-1185">Reference proteome</keyword>
<dbReference type="InterPro" id="IPR002772">
    <property type="entry name" value="Glyco_hydro_3_C"/>
</dbReference>
<dbReference type="InterPro" id="IPR051915">
    <property type="entry name" value="Cellulose_Degrad_GH3"/>
</dbReference>
<evidence type="ECO:0000256" key="4">
    <source>
        <dbReference type="ARBA" id="ARBA00012744"/>
    </source>
</evidence>
<dbReference type="SUPFAM" id="SSF52279">
    <property type="entry name" value="Beta-D-glucan exohydrolase, C-terminal domain"/>
    <property type="match status" value="1"/>
</dbReference>
<dbReference type="InterPro" id="IPR013783">
    <property type="entry name" value="Ig-like_fold"/>
</dbReference>
<name>A0AA37WDN2_9BACT</name>
<dbReference type="Gene3D" id="2.60.40.10">
    <property type="entry name" value="Immunoglobulins"/>
    <property type="match status" value="1"/>
</dbReference>
<comment type="similarity">
    <text evidence="3 10">Belongs to the glycosyl hydrolase 3 family.</text>
</comment>
<evidence type="ECO:0000259" key="12">
    <source>
        <dbReference type="SMART" id="SM01217"/>
    </source>
</evidence>
<evidence type="ECO:0000313" key="14">
    <source>
        <dbReference type="Proteomes" id="UP001156666"/>
    </source>
</evidence>
<dbReference type="PANTHER" id="PTHR30620:SF16">
    <property type="entry name" value="LYSOSOMAL BETA GLUCOSIDASE"/>
    <property type="match status" value="1"/>
</dbReference>
<sequence length="755" mass="82344">MKHLTLLFLFFIGQFLSAQVELSPKVEAIYQQMTLEEKIGQLNLLTPGGAVTGEVVSKDVNLKIKNGQVGGIFGIRGAAKVRLAQEIAVDSSRLGIPLIVGMDVIHGHQTIFPIPLGLSCTWDMDLIEATARQASREATADGLMWTFSPMVDISRDPRWGRISEGSGEDPFLGSAVAAAMVKGYQGKDFKDPTTMLACVKHFALYGAAEGGRDYATVDMSKVRMLNEYLPPYKAAIDAGVATVMTSFNVVDYVPASANSYLFKDVLREDWGFDGFVVTDYTAINEMIAHGVGDLQRVSAEALKVGVDMDMVGEGFLTTLKKSLNEGKVSMEQINTACRRILKAKEMLGLFDDPYKYFDEERAAKEILSEGNRAFAREVAGQSFVLLKNEGSILPLKKSGKIAVIGPLADSRRNMLGTWSVSGDPEKSVTVIEGIRNAVGATAEILYAKGANISDDPEFARRVNSFGPEIVIDERSADAMIEEALEIANQSDVIVAVMGEAADMTGESSSMAYIGLQPSQKKLLMALKETGKPIVMVLYNGRPMTLNWESENMDAILDVWFGGTEGGNAVGDVLFGKVNPGGKLTTSFPVHEGQIPVYHSMLNTGRPYFGQQAAKFTSNYLDVPNGPLFPFGYGLSYTTFEYEKMELSGTTFSANKPLTISVKVKNTGTVAGSEVVQMYIRDVVGTISRPVKELKGFEKIMLKPGEEKVVTFELTEELVKFYNVDLEHVSELGKFEVFVGKNAVDVEKREVELVAE</sequence>
<dbReference type="Pfam" id="PF00933">
    <property type="entry name" value="Glyco_hydro_3"/>
    <property type="match status" value="1"/>
</dbReference>
<dbReference type="GO" id="GO:0008422">
    <property type="term" value="F:beta-glucosidase activity"/>
    <property type="evidence" value="ECO:0007669"/>
    <property type="project" value="UniProtKB-EC"/>
</dbReference>
<dbReference type="PANTHER" id="PTHR30620">
    <property type="entry name" value="PERIPLASMIC BETA-GLUCOSIDASE-RELATED"/>
    <property type="match status" value="1"/>
</dbReference>
<comment type="caution">
    <text evidence="13">The sequence shown here is derived from an EMBL/GenBank/DDBJ whole genome shotgun (WGS) entry which is preliminary data.</text>
</comment>
<reference evidence="13" key="2">
    <citation type="submission" date="2023-01" db="EMBL/GenBank/DDBJ databases">
        <title>Draft genome sequence of Portibacter lacus strain NBRC 108769.</title>
        <authorList>
            <person name="Sun Q."/>
            <person name="Mori K."/>
        </authorList>
    </citation>
    <scope>NUCLEOTIDE SEQUENCE</scope>
    <source>
        <strain evidence="13">NBRC 108769</strain>
    </source>
</reference>
<dbReference type="RefSeq" id="WP_235294499.1">
    <property type="nucleotide sequence ID" value="NZ_BSOH01000015.1"/>
</dbReference>
<keyword evidence="5 11" id="KW-0732">Signal</keyword>
<evidence type="ECO:0000256" key="10">
    <source>
        <dbReference type="RuleBase" id="RU361161"/>
    </source>
</evidence>
<evidence type="ECO:0000256" key="11">
    <source>
        <dbReference type="SAM" id="SignalP"/>
    </source>
</evidence>
<dbReference type="NCBIfam" id="NF011678">
    <property type="entry name" value="PRK15098.1"/>
    <property type="match status" value="1"/>
</dbReference>
<keyword evidence="8 10" id="KW-0326">Glycosidase</keyword>
<dbReference type="EC" id="3.2.1.21" evidence="4"/>
<dbReference type="FunFam" id="2.60.40.10:FF:000495">
    <property type="entry name" value="Periplasmic beta-glucosidase"/>
    <property type="match status" value="1"/>
</dbReference>
<accession>A0AA37WDN2</accession>
<evidence type="ECO:0000256" key="1">
    <source>
        <dbReference type="ARBA" id="ARBA00000448"/>
    </source>
</evidence>
<dbReference type="PRINTS" id="PR00133">
    <property type="entry name" value="GLHYDRLASE3"/>
</dbReference>
<dbReference type="SUPFAM" id="SSF51445">
    <property type="entry name" value="(Trans)glycosidases"/>
    <property type="match status" value="1"/>
</dbReference>
<feature type="domain" description="Fibronectin type III-like" evidence="12">
    <location>
        <begin position="673"/>
        <end position="742"/>
    </location>
</feature>
<dbReference type="InterPro" id="IPR036962">
    <property type="entry name" value="Glyco_hydro_3_N_sf"/>
</dbReference>
<dbReference type="FunFam" id="3.40.50.1700:FF:000004">
    <property type="entry name" value="Periplasmic beta-glucosidase"/>
    <property type="match status" value="1"/>
</dbReference>
<comment type="catalytic activity">
    <reaction evidence="1">
        <text>Hydrolysis of terminal, non-reducing beta-D-glucosyl residues with release of beta-D-glucose.</text>
        <dbReference type="EC" id="3.2.1.21"/>
    </reaction>
</comment>
<dbReference type="EMBL" id="BSOH01000015">
    <property type="protein sequence ID" value="GLR18071.1"/>
    <property type="molecule type" value="Genomic_DNA"/>
</dbReference>
<dbReference type="InterPro" id="IPR019800">
    <property type="entry name" value="Glyco_hydro_3_AS"/>
</dbReference>
<dbReference type="InterPro" id="IPR036881">
    <property type="entry name" value="Glyco_hydro_3_C_sf"/>
</dbReference>
<evidence type="ECO:0000256" key="8">
    <source>
        <dbReference type="ARBA" id="ARBA00023295"/>
    </source>
</evidence>
<dbReference type="Proteomes" id="UP001156666">
    <property type="component" value="Unassembled WGS sequence"/>
</dbReference>
<feature type="chain" id="PRO_5041407504" description="Periplasmic beta-glucosidase" evidence="11">
    <location>
        <begin position="19"/>
        <end position="755"/>
    </location>
</feature>
<evidence type="ECO:0000256" key="6">
    <source>
        <dbReference type="ARBA" id="ARBA00022764"/>
    </source>
</evidence>
<evidence type="ECO:0000256" key="2">
    <source>
        <dbReference type="ARBA" id="ARBA00004418"/>
    </source>
</evidence>
<dbReference type="AlphaFoldDB" id="A0AA37WDN2"/>
<evidence type="ECO:0000256" key="9">
    <source>
        <dbReference type="ARBA" id="ARBA00067498"/>
    </source>
</evidence>
<keyword evidence="6" id="KW-0574">Periplasm</keyword>
<dbReference type="Gene3D" id="3.40.50.1700">
    <property type="entry name" value="Glycoside hydrolase family 3 C-terminal domain"/>
    <property type="match status" value="1"/>
</dbReference>
<comment type="subcellular location">
    <subcellularLocation>
        <location evidence="2">Periplasm</location>
    </subcellularLocation>
</comment>